<protein>
    <submittedName>
        <fullName evidence="4">Dienelactone hydrolase family protein</fullName>
        <ecNumber evidence="4">3.1.-.-</ecNumber>
    </submittedName>
</protein>
<evidence type="ECO:0000256" key="2">
    <source>
        <dbReference type="SAM" id="MobiDB-lite"/>
    </source>
</evidence>
<gene>
    <name evidence="4" type="ORF">ABDB84_15795</name>
</gene>
<evidence type="ECO:0000259" key="3">
    <source>
        <dbReference type="Pfam" id="PF01738"/>
    </source>
</evidence>
<sequence length="306" mass="32884">MYSILRALRARLFAAGGLRSAKPAYAVWLLLWALSALPAAQAIEPEQVAVPVGTFSSSPAPLTAFLFKPTGQGPHPAVVMMHGCGGAYANSGKLNARHLMWGEYLASQGYLALMLDSFSARGIKELCTTPLAQRTLKEADRVGDAYAALSFLRERAEVDTQHIGLLGWSHGAGVALDTLQRKPAGMAGFAAAVAFYPGCSTRNKQAARFMPYAPLLILIGEADDWTPAAPCLALTETARARGAPMQIHSYPETYHDFDNPALKGPHLRKEVPNGVHPGQGVTTAPNPVAREDAQQRLSRFFAEHLK</sequence>
<dbReference type="InterPro" id="IPR029058">
    <property type="entry name" value="AB_hydrolase_fold"/>
</dbReference>
<keyword evidence="5" id="KW-1185">Reference proteome</keyword>
<dbReference type="EMBL" id="JBDIVE010000009">
    <property type="protein sequence ID" value="MEN3069945.1"/>
    <property type="molecule type" value="Genomic_DNA"/>
</dbReference>
<feature type="region of interest" description="Disordered" evidence="2">
    <location>
        <begin position="265"/>
        <end position="286"/>
    </location>
</feature>
<dbReference type="Proteomes" id="UP001410394">
    <property type="component" value="Unassembled WGS sequence"/>
</dbReference>
<dbReference type="PANTHER" id="PTHR22946:SF9">
    <property type="entry name" value="POLYKETIDE TRANSFERASE AF380"/>
    <property type="match status" value="1"/>
</dbReference>
<evidence type="ECO:0000313" key="5">
    <source>
        <dbReference type="Proteomes" id="UP001410394"/>
    </source>
</evidence>
<keyword evidence="1 4" id="KW-0378">Hydrolase</keyword>
<reference evidence="4 5" key="1">
    <citation type="journal article" date="2018" name="Int. J. Syst. Evol. Microbiol.">
        <title>Uliginosibacterium sediminicola sp. nov., isolated from freshwater sediment.</title>
        <authorList>
            <person name="Hwang W.M."/>
            <person name="Kim S.M."/>
            <person name="Kang K."/>
            <person name="Ahn T.Y."/>
        </authorList>
    </citation>
    <scope>NUCLEOTIDE SEQUENCE [LARGE SCALE GENOMIC DNA]</scope>
    <source>
        <strain evidence="4 5">M1-21</strain>
    </source>
</reference>
<dbReference type="GO" id="GO:0016787">
    <property type="term" value="F:hydrolase activity"/>
    <property type="evidence" value="ECO:0007669"/>
    <property type="project" value="UniProtKB-KW"/>
</dbReference>
<proteinExistence type="predicted"/>
<evidence type="ECO:0000313" key="4">
    <source>
        <dbReference type="EMBL" id="MEN3069945.1"/>
    </source>
</evidence>
<name>A0ABU9Z1X3_9RHOO</name>
<dbReference type="RefSeq" id="WP_345920718.1">
    <property type="nucleotide sequence ID" value="NZ_JBDIVE010000009.1"/>
</dbReference>
<dbReference type="InterPro" id="IPR050261">
    <property type="entry name" value="FrsA_esterase"/>
</dbReference>
<accession>A0ABU9Z1X3</accession>
<dbReference type="Gene3D" id="3.40.50.1820">
    <property type="entry name" value="alpha/beta hydrolase"/>
    <property type="match status" value="1"/>
</dbReference>
<organism evidence="4 5">
    <name type="scientific">Uliginosibacterium sediminicola</name>
    <dbReference type="NCBI Taxonomy" id="2024550"/>
    <lineage>
        <taxon>Bacteria</taxon>
        <taxon>Pseudomonadati</taxon>
        <taxon>Pseudomonadota</taxon>
        <taxon>Betaproteobacteria</taxon>
        <taxon>Rhodocyclales</taxon>
        <taxon>Zoogloeaceae</taxon>
        <taxon>Uliginosibacterium</taxon>
    </lineage>
</organism>
<comment type="caution">
    <text evidence="4">The sequence shown here is derived from an EMBL/GenBank/DDBJ whole genome shotgun (WGS) entry which is preliminary data.</text>
</comment>
<dbReference type="Pfam" id="PF01738">
    <property type="entry name" value="DLH"/>
    <property type="match status" value="1"/>
</dbReference>
<dbReference type="PANTHER" id="PTHR22946">
    <property type="entry name" value="DIENELACTONE HYDROLASE DOMAIN-CONTAINING PROTEIN-RELATED"/>
    <property type="match status" value="1"/>
</dbReference>
<dbReference type="EC" id="3.1.-.-" evidence="4"/>
<feature type="domain" description="Dienelactone hydrolase" evidence="3">
    <location>
        <begin position="63"/>
        <end position="304"/>
    </location>
</feature>
<dbReference type="SUPFAM" id="SSF53474">
    <property type="entry name" value="alpha/beta-Hydrolases"/>
    <property type="match status" value="1"/>
</dbReference>
<dbReference type="InterPro" id="IPR002925">
    <property type="entry name" value="Dienelactn_hydro"/>
</dbReference>
<evidence type="ECO:0000256" key="1">
    <source>
        <dbReference type="ARBA" id="ARBA00022801"/>
    </source>
</evidence>